<evidence type="ECO:0000256" key="1">
    <source>
        <dbReference type="ARBA" id="ARBA00007645"/>
    </source>
</evidence>
<dbReference type="Proteomes" id="UP000887572">
    <property type="component" value="Unplaced"/>
</dbReference>
<sequence length="84" mass="9865">MPPLPSNCPVFGRALGLFHHIGRRLLIPPVSQCEHVASLKMDKLLQLQCRFCFFTRRNGRWMVDCTKYGKHRTIQGDFNTDLYW</sequence>
<evidence type="ECO:0000256" key="2">
    <source>
        <dbReference type="ARBA" id="ARBA00022980"/>
    </source>
</evidence>
<evidence type="ECO:0000313" key="5">
    <source>
        <dbReference type="Proteomes" id="UP000887572"/>
    </source>
</evidence>
<dbReference type="GO" id="GO:1990904">
    <property type="term" value="C:ribonucleoprotein complex"/>
    <property type="evidence" value="ECO:0007669"/>
    <property type="project" value="UniProtKB-KW"/>
</dbReference>
<accession>A0A914HRQ4</accession>
<comment type="similarity">
    <text evidence="1">Belongs to the bacterial ribosomal protein bL36 family.</text>
</comment>
<organism evidence="5 6">
    <name type="scientific">Globodera rostochiensis</name>
    <name type="common">Golden nematode worm</name>
    <name type="synonym">Heterodera rostochiensis</name>
    <dbReference type="NCBI Taxonomy" id="31243"/>
    <lineage>
        <taxon>Eukaryota</taxon>
        <taxon>Metazoa</taxon>
        <taxon>Ecdysozoa</taxon>
        <taxon>Nematoda</taxon>
        <taxon>Chromadorea</taxon>
        <taxon>Rhabditida</taxon>
        <taxon>Tylenchina</taxon>
        <taxon>Tylenchomorpha</taxon>
        <taxon>Tylenchoidea</taxon>
        <taxon>Heteroderidae</taxon>
        <taxon>Heteroderinae</taxon>
        <taxon>Globodera</taxon>
    </lineage>
</organism>
<evidence type="ECO:0000256" key="3">
    <source>
        <dbReference type="ARBA" id="ARBA00023274"/>
    </source>
</evidence>
<keyword evidence="3" id="KW-0687">Ribonucleoprotein</keyword>
<name>A0A914HRQ4_GLORO</name>
<dbReference type="GO" id="GO:0003735">
    <property type="term" value="F:structural constituent of ribosome"/>
    <property type="evidence" value="ECO:0007669"/>
    <property type="project" value="InterPro"/>
</dbReference>
<dbReference type="SUPFAM" id="SSF57840">
    <property type="entry name" value="Ribosomal protein L36"/>
    <property type="match status" value="1"/>
</dbReference>
<dbReference type="InterPro" id="IPR035977">
    <property type="entry name" value="Ribosomal_bL36_sp"/>
</dbReference>
<dbReference type="GO" id="GO:0005840">
    <property type="term" value="C:ribosome"/>
    <property type="evidence" value="ECO:0007669"/>
    <property type="project" value="UniProtKB-KW"/>
</dbReference>
<evidence type="ECO:0000313" key="6">
    <source>
        <dbReference type="WBParaSite" id="Gr19_v10_g4046.t1"/>
    </source>
</evidence>
<dbReference type="WBParaSite" id="Gr19_v10_g4046.t1">
    <property type="protein sequence ID" value="Gr19_v10_g4046.t1"/>
    <property type="gene ID" value="Gr19_v10_g4046"/>
</dbReference>
<keyword evidence="2" id="KW-0689">Ribosomal protein</keyword>
<dbReference type="AlphaFoldDB" id="A0A914HRQ4"/>
<proteinExistence type="inferred from homology"/>
<dbReference type="InterPro" id="IPR000473">
    <property type="entry name" value="Ribosomal_bL36"/>
</dbReference>
<protein>
    <recommendedName>
        <fullName evidence="4">39S ribosomal protein L36, mitochondrial</fullName>
    </recommendedName>
</protein>
<dbReference type="GO" id="GO:0006412">
    <property type="term" value="P:translation"/>
    <property type="evidence" value="ECO:0007669"/>
    <property type="project" value="InterPro"/>
</dbReference>
<dbReference type="Pfam" id="PF00444">
    <property type="entry name" value="Ribosomal_L36"/>
    <property type="match status" value="1"/>
</dbReference>
<keyword evidence="5" id="KW-1185">Reference proteome</keyword>
<reference evidence="6" key="1">
    <citation type="submission" date="2022-11" db="UniProtKB">
        <authorList>
            <consortium name="WormBaseParasite"/>
        </authorList>
    </citation>
    <scope>IDENTIFICATION</scope>
</reference>
<evidence type="ECO:0000256" key="4">
    <source>
        <dbReference type="ARBA" id="ARBA00035411"/>
    </source>
</evidence>